<proteinExistence type="inferred from homology"/>
<dbReference type="EMBL" id="VSWD01000006">
    <property type="protein sequence ID" value="KAK3099891.1"/>
    <property type="molecule type" value="Genomic_DNA"/>
</dbReference>
<accession>A0AA89C8S0</accession>
<sequence>MTSKVLNSRAVNKEAKFVLLCFPWAGGGSNFYANWSKLVPAPDFLEVCGITLPGREARYREPCHNRLHEHIQEVCCAITEKYNGRRLAFWGHSMGALLAFQTALKLKQDKGLEPVRLFVSGISAPQSRKRKETKTGVDKMNDEEFKEYLRRLGGTPKEVLENKELMDLFLPSLRADYSLLDHFE</sequence>
<keyword evidence="5" id="KW-1185">Reference proteome</keyword>
<dbReference type="Proteomes" id="UP001186944">
    <property type="component" value="Unassembled WGS sequence"/>
</dbReference>
<protein>
    <recommendedName>
        <fullName evidence="2">oleoyl-[acyl-carrier-protein] hydrolase</fullName>
        <ecNumber evidence="2">3.1.2.14</ecNumber>
    </recommendedName>
</protein>
<dbReference type="InterPro" id="IPR029058">
    <property type="entry name" value="AB_hydrolase_fold"/>
</dbReference>
<dbReference type="PANTHER" id="PTHR11487">
    <property type="entry name" value="THIOESTERASE"/>
    <property type="match status" value="1"/>
</dbReference>
<gene>
    <name evidence="4" type="ORF">FSP39_011302</name>
</gene>
<feature type="domain" description="Thioesterase" evidence="3">
    <location>
        <begin position="19"/>
        <end position="182"/>
    </location>
</feature>
<comment type="similarity">
    <text evidence="1">Belongs to the thioesterase family.</text>
</comment>
<dbReference type="Gene3D" id="3.40.50.1820">
    <property type="entry name" value="alpha/beta hydrolase"/>
    <property type="match status" value="1"/>
</dbReference>
<dbReference type="EC" id="3.1.2.14" evidence="2"/>
<dbReference type="AlphaFoldDB" id="A0AA89C8S0"/>
<dbReference type="PANTHER" id="PTHR11487:SF0">
    <property type="entry name" value="S-ACYL FATTY ACID SYNTHASE THIOESTERASE, MEDIUM CHAIN"/>
    <property type="match status" value="1"/>
</dbReference>
<comment type="caution">
    <text evidence="4">The sequence shown here is derived from an EMBL/GenBank/DDBJ whole genome shotgun (WGS) entry which is preliminary data.</text>
</comment>
<dbReference type="GO" id="GO:0008610">
    <property type="term" value="P:lipid biosynthetic process"/>
    <property type="evidence" value="ECO:0007669"/>
    <property type="project" value="TreeGrafter"/>
</dbReference>
<evidence type="ECO:0000313" key="4">
    <source>
        <dbReference type="EMBL" id="KAK3099891.1"/>
    </source>
</evidence>
<dbReference type="InterPro" id="IPR001031">
    <property type="entry name" value="Thioesterase"/>
</dbReference>
<evidence type="ECO:0000259" key="3">
    <source>
        <dbReference type="Pfam" id="PF00975"/>
    </source>
</evidence>
<evidence type="ECO:0000256" key="1">
    <source>
        <dbReference type="ARBA" id="ARBA00007169"/>
    </source>
</evidence>
<name>A0AA89C8S0_PINIB</name>
<evidence type="ECO:0000256" key="2">
    <source>
        <dbReference type="ARBA" id="ARBA00012480"/>
    </source>
</evidence>
<dbReference type="Pfam" id="PF00975">
    <property type="entry name" value="Thioesterase"/>
    <property type="match status" value="1"/>
</dbReference>
<evidence type="ECO:0000313" key="5">
    <source>
        <dbReference type="Proteomes" id="UP001186944"/>
    </source>
</evidence>
<dbReference type="InterPro" id="IPR012223">
    <property type="entry name" value="TEII"/>
</dbReference>
<dbReference type="SUPFAM" id="SSF53474">
    <property type="entry name" value="alpha/beta-Hydrolases"/>
    <property type="match status" value="1"/>
</dbReference>
<dbReference type="GO" id="GO:0016297">
    <property type="term" value="F:fatty acyl-[ACP] hydrolase activity"/>
    <property type="evidence" value="ECO:0007669"/>
    <property type="project" value="UniProtKB-EC"/>
</dbReference>
<reference evidence="4" key="1">
    <citation type="submission" date="2019-08" db="EMBL/GenBank/DDBJ databases">
        <title>The improved chromosome-level genome for the pearl oyster Pinctada fucata martensii using PacBio sequencing and Hi-C.</title>
        <authorList>
            <person name="Zheng Z."/>
        </authorList>
    </citation>
    <scope>NUCLEOTIDE SEQUENCE</scope>
    <source>
        <strain evidence="4">ZZ-2019</strain>
        <tissue evidence="4">Adductor muscle</tissue>
    </source>
</reference>
<organism evidence="4 5">
    <name type="scientific">Pinctada imbricata</name>
    <name type="common">Atlantic pearl-oyster</name>
    <name type="synonym">Pinctada martensii</name>
    <dbReference type="NCBI Taxonomy" id="66713"/>
    <lineage>
        <taxon>Eukaryota</taxon>
        <taxon>Metazoa</taxon>
        <taxon>Spiralia</taxon>
        <taxon>Lophotrochozoa</taxon>
        <taxon>Mollusca</taxon>
        <taxon>Bivalvia</taxon>
        <taxon>Autobranchia</taxon>
        <taxon>Pteriomorphia</taxon>
        <taxon>Pterioida</taxon>
        <taxon>Pterioidea</taxon>
        <taxon>Pteriidae</taxon>
        <taxon>Pinctada</taxon>
    </lineage>
</organism>